<proteinExistence type="predicted"/>
<dbReference type="InterPro" id="IPR040580">
    <property type="entry name" value="DUF5627"/>
</dbReference>
<dbReference type="Proteomes" id="UP000297149">
    <property type="component" value="Chromosome"/>
</dbReference>
<dbReference type="Gene3D" id="2.40.128.420">
    <property type="match status" value="1"/>
</dbReference>
<sequence length="402" mass="44754">MSRPVTTRIICSMARFLIQRCLNSANSFRTRAGNATILTLKSEIMKKVIFSLVGMALVLSSCKNDSQEFPDYIYQTISFAQQTPIRTVTLGEDGEYDTTLDNQHIVQVCPVLGGVNTNKKDRWVEFEIDPSLVQGMSFSDGSEVKLLPQSYYTLSSDKRVTIKKGKVLGYLDVKLEDAFFADPEAVNTCYVLPVRLTTASDSILEGTPKVAGTTPSVVDKDQWSVQPKNFTLYAIKYKNKWHGIWMSKWSCSGENNGVSFSNESKPSNWEKADLRQLTSKSLSESHYAFTHAVACVDASGATVEKNISCDLILKVDDNGNVSVSTETPGCTASGNGKYTYHGAIKAWNNTDRDMIEVTYSYTIPYVVNEQTGATAEYKANMTETLVARDRQNRLETFSYTLR</sequence>
<evidence type="ECO:0000313" key="3">
    <source>
        <dbReference type="EMBL" id="QCD43371.1"/>
    </source>
</evidence>
<evidence type="ECO:0000313" key="4">
    <source>
        <dbReference type="Proteomes" id="UP000297149"/>
    </source>
</evidence>
<protein>
    <submittedName>
        <fullName evidence="3">DUF1735 domain-containing protein</fullName>
    </submittedName>
</protein>
<name>A0A4P7W5M3_9BACT</name>
<evidence type="ECO:0000259" key="1">
    <source>
        <dbReference type="Pfam" id="PF08522"/>
    </source>
</evidence>
<feature type="domain" description="DUF5627" evidence="2">
    <location>
        <begin position="240"/>
        <end position="391"/>
    </location>
</feature>
<dbReference type="Pfam" id="PF08522">
    <property type="entry name" value="BT_3987-like_N"/>
    <property type="match status" value="1"/>
</dbReference>
<dbReference type="AlphaFoldDB" id="A0A4P7W5M3"/>
<dbReference type="EMBL" id="CP039396">
    <property type="protein sequence ID" value="QCD43371.1"/>
    <property type="molecule type" value="Genomic_DNA"/>
</dbReference>
<feature type="domain" description="BT-3987-like N-terminal" evidence="1">
    <location>
        <begin position="75"/>
        <end position="202"/>
    </location>
</feature>
<dbReference type="KEGG" id="ddb:E7747_14495"/>
<dbReference type="InterPro" id="IPR013728">
    <property type="entry name" value="BT_3987-like_N"/>
</dbReference>
<evidence type="ECO:0000259" key="2">
    <source>
        <dbReference type="Pfam" id="PF18620"/>
    </source>
</evidence>
<accession>A0A4P7W5M3</accession>
<keyword evidence="4" id="KW-1185">Reference proteome</keyword>
<gene>
    <name evidence="3" type="ORF">E7747_14495</name>
</gene>
<organism evidence="3 4">
    <name type="scientific">Duncaniella dubosii</name>
    <dbReference type="NCBI Taxonomy" id="2518971"/>
    <lineage>
        <taxon>Bacteria</taxon>
        <taxon>Pseudomonadati</taxon>
        <taxon>Bacteroidota</taxon>
        <taxon>Bacteroidia</taxon>
        <taxon>Bacteroidales</taxon>
        <taxon>Muribaculaceae</taxon>
        <taxon>Duncaniella</taxon>
    </lineage>
</organism>
<dbReference type="Gene3D" id="2.60.40.1740">
    <property type="entry name" value="hypothetical protein (bacova_03559)"/>
    <property type="match status" value="1"/>
</dbReference>
<reference evidence="4" key="1">
    <citation type="submission" date="2019-02" db="EMBL/GenBank/DDBJ databases">
        <title>Isolation and identification of novel species under the genus Muribaculum.</title>
        <authorList>
            <person name="Miyake S."/>
            <person name="Ding Y."/>
            <person name="Low A."/>
            <person name="Soh M."/>
            <person name="Seedorf H."/>
        </authorList>
    </citation>
    <scope>NUCLEOTIDE SEQUENCE [LARGE SCALE GENOMIC DNA]</scope>
    <source>
        <strain evidence="4">H5</strain>
    </source>
</reference>
<dbReference type="Pfam" id="PF18620">
    <property type="entry name" value="DUF5627"/>
    <property type="match status" value="1"/>
</dbReference>